<organism evidence="4">
    <name type="scientific">Morus alba var. multicaulis</name>
    <dbReference type="NCBI Taxonomy" id="170012"/>
    <lineage>
        <taxon>Eukaryota</taxon>
        <taxon>Viridiplantae</taxon>
        <taxon>Streptophyta</taxon>
        <taxon>Embryophyta</taxon>
        <taxon>Tracheophyta</taxon>
        <taxon>Spermatophyta</taxon>
        <taxon>Magnoliopsida</taxon>
        <taxon>eudicotyledons</taxon>
        <taxon>Gunneridae</taxon>
        <taxon>Pentapetalae</taxon>
        <taxon>rosids</taxon>
        <taxon>fabids</taxon>
        <taxon>Rosales</taxon>
        <taxon>Moraceae</taxon>
        <taxon>Moreae</taxon>
        <taxon>Morus</taxon>
    </lineage>
</organism>
<dbReference type="InterPro" id="IPR018392">
    <property type="entry name" value="LysM"/>
</dbReference>
<keyword evidence="1" id="KW-0472">Membrane</keyword>
<dbReference type="Pfam" id="PF01476">
    <property type="entry name" value="LysM"/>
    <property type="match status" value="2"/>
</dbReference>
<feature type="domain" description="LysM" evidence="3">
    <location>
        <begin position="110"/>
        <end position="158"/>
    </location>
</feature>
<accession>A0A385DPA6</accession>
<reference evidence="4" key="1">
    <citation type="submission" date="2017-10" db="EMBL/GenBank/DDBJ databases">
        <authorList>
            <person name="Banno H."/>
            <person name="Chua N.-H."/>
        </authorList>
    </citation>
    <scope>NUCLEOTIDE SEQUENCE</scope>
</reference>
<dbReference type="SUPFAM" id="SSF54106">
    <property type="entry name" value="LysM domain"/>
    <property type="match status" value="2"/>
</dbReference>
<keyword evidence="2" id="KW-0732">Signal</keyword>
<dbReference type="InterPro" id="IPR036779">
    <property type="entry name" value="LysM_dom_sf"/>
</dbReference>
<evidence type="ECO:0000256" key="1">
    <source>
        <dbReference type="SAM" id="Phobius"/>
    </source>
</evidence>
<feature type="domain" description="LysM" evidence="3">
    <location>
        <begin position="175"/>
        <end position="219"/>
    </location>
</feature>
<proteinExistence type="evidence at transcript level"/>
<dbReference type="EMBL" id="MG182078">
    <property type="protein sequence ID" value="AXQ60477.1"/>
    <property type="molecule type" value="mRNA"/>
</dbReference>
<dbReference type="SMART" id="SM00257">
    <property type="entry name" value="LysM"/>
    <property type="match status" value="2"/>
</dbReference>
<feature type="signal peptide" evidence="2">
    <location>
        <begin position="1"/>
        <end position="23"/>
    </location>
</feature>
<dbReference type="PANTHER" id="PTHR33734">
    <property type="entry name" value="LYSM DOMAIN-CONTAINING GPI-ANCHORED PROTEIN 2"/>
    <property type="match status" value="1"/>
</dbReference>
<dbReference type="PANTHER" id="PTHR33734:SF11">
    <property type="entry name" value="LYSM DOMAIN-CONTAINING GPI-ANCHORED PROTEIN 2"/>
    <property type="match status" value="1"/>
</dbReference>
<evidence type="ECO:0000256" key="2">
    <source>
        <dbReference type="SAM" id="SignalP"/>
    </source>
</evidence>
<feature type="transmembrane region" description="Helical" evidence="1">
    <location>
        <begin position="343"/>
        <end position="362"/>
    </location>
</feature>
<dbReference type="CDD" id="cd00118">
    <property type="entry name" value="LysM"/>
    <property type="match status" value="2"/>
</dbReference>
<keyword evidence="1" id="KW-1133">Transmembrane helix</keyword>
<keyword evidence="1" id="KW-0812">Transmembrane</keyword>
<evidence type="ECO:0000259" key="3">
    <source>
        <dbReference type="PROSITE" id="PS51782"/>
    </source>
</evidence>
<evidence type="ECO:0000313" key="4">
    <source>
        <dbReference type="EMBL" id="AXQ60477.1"/>
    </source>
</evidence>
<gene>
    <name evidence="4" type="primary">LYP1</name>
</gene>
<name>A0A385DPA6_MORAL</name>
<feature type="chain" id="PRO_5017303971" evidence="2">
    <location>
        <begin position="24"/>
        <end position="363"/>
    </location>
</feature>
<sequence>MASSSSSKAVLLLTLCLISAAAAERTVGSFQCSARATCHALVDYSPTNDTTYSGIKALFGVKKLYSLLGANNLPTSTPPNTTVAAKQKIRVPFPCLCSSNSTSGVSNKVPVYTVKKGDVGLDDIARQTFSGLVTYQEIADHNNMSNPNLIQVGQRLWIPLPCSCDEVNETKVVHYGHLVESGSSVAGIAERFGTTEETLLKLNGMANASSLQADQVLDVPLKACSSSVRTDSLDSPLLVPNGTYVLTAYQCVKCNCDSANNWVLQCEASQLKSTNWSTCPSTQCSDSSSFSIVNTTSSTTCGSGTTCAYAGFNKTTIYTAQVPQPICPASNNTNAASKMVLHAWSWSFLFISIHLVLLLVFFL</sequence>
<dbReference type="PROSITE" id="PS51782">
    <property type="entry name" value="LYSM"/>
    <property type="match status" value="2"/>
</dbReference>
<dbReference type="Gene3D" id="3.10.350.10">
    <property type="entry name" value="LysM domain"/>
    <property type="match status" value="2"/>
</dbReference>
<dbReference type="AlphaFoldDB" id="A0A385DPA6"/>
<protein>
    <submittedName>
        <fullName evidence="4">LysM-containing protein</fullName>
    </submittedName>
</protein>